<gene>
    <name evidence="2" type="ORF">IFM53868_07399</name>
</gene>
<sequence length="501" mass="55489">MGIIPPDYRTYLVNCVRPLKPLDAPSVSSPYRTERENIKIWAETSQALWIHEGKPCIEVSEEEIAASATILGMPLSSSDWSPKGIGPFGLALSSEKAGCITTMRIVYGRRDLHYTNAMGSGYSTLFAKHIACNCLPFAECSQQASVETIPITRAFLHKIKSGSAIADLPIGDAVSNAATRYLTNLPSSEGNNYYKGFCPPQVLSQPGTIYNRGRQPISTWADAVAGIAFGGLVPLAGTQLIQAVRFTVGGGEGLERGNELLERIINVVDEQTAQWLPGLHLFGRQQDDFGSLYRSTLLIEFYLNETDYDVRNVVWRLDRYSTLIERLTAAYQGEEIDDAATRSKEVYERTCYEIQLYFNQALGRHNKQRPGPRELSPRERSTQYNLNSFFQGGGRDGHETNTGDRASPPSEIGPVDQSEGSSVDNDLQGVLNLLSQDRPDRPLTAAHVAKVARCVIMMWTYIVGVMIWEKEDEEDAHGDALSPSRYKPVPFGDLPDVSAWR</sequence>
<name>A0ABQ1B5E3_9EURO</name>
<protein>
    <submittedName>
        <fullName evidence="2">Uncharacterized protein</fullName>
    </submittedName>
</protein>
<accession>A0ABQ1B5E3</accession>
<evidence type="ECO:0000313" key="2">
    <source>
        <dbReference type="EMBL" id="GFF94036.1"/>
    </source>
</evidence>
<evidence type="ECO:0000313" key="3">
    <source>
        <dbReference type="Proteomes" id="UP000465266"/>
    </source>
</evidence>
<reference evidence="2 3" key="1">
    <citation type="submission" date="2020-01" db="EMBL/GenBank/DDBJ databases">
        <title>Draft genome sequence of Aspergillus udagawae IFM 53868.</title>
        <authorList>
            <person name="Takahashi H."/>
            <person name="Yaguchi T."/>
        </authorList>
    </citation>
    <scope>NUCLEOTIDE SEQUENCE [LARGE SCALE GENOMIC DNA]</scope>
    <source>
        <strain evidence="2 3">IFM 53868</strain>
    </source>
</reference>
<evidence type="ECO:0000256" key="1">
    <source>
        <dbReference type="SAM" id="MobiDB-lite"/>
    </source>
</evidence>
<keyword evidence="3" id="KW-1185">Reference proteome</keyword>
<dbReference type="Proteomes" id="UP000465266">
    <property type="component" value="Unassembled WGS sequence"/>
</dbReference>
<feature type="region of interest" description="Disordered" evidence="1">
    <location>
        <begin position="363"/>
        <end position="424"/>
    </location>
</feature>
<feature type="compositionally biased region" description="Basic and acidic residues" evidence="1">
    <location>
        <begin position="371"/>
        <end position="381"/>
    </location>
</feature>
<proteinExistence type="predicted"/>
<dbReference type="EMBL" id="BLKG01000096">
    <property type="protein sequence ID" value="GFF94036.1"/>
    <property type="molecule type" value="Genomic_DNA"/>
</dbReference>
<comment type="caution">
    <text evidence="2">The sequence shown here is derived from an EMBL/GenBank/DDBJ whole genome shotgun (WGS) entry which is preliminary data.</text>
</comment>
<organism evidence="2 3">
    <name type="scientific">Aspergillus udagawae</name>
    <dbReference type="NCBI Taxonomy" id="91492"/>
    <lineage>
        <taxon>Eukaryota</taxon>
        <taxon>Fungi</taxon>
        <taxon>Dikarya</taxon>
        <taxon>Ascomycota</taxon>
        <taxon>Pezizomycotina</taxon>
        <taxon>Eurotiomycetes</taxon>
        <taxon>Eurotiomycetidae</taxon>
        <taxon>Eurotiales</taxon>
        <taxon>Aspergillaceae</taxon>
        <taxon>Aspergillus</taxon>
        <taxon>Aspergillus subgen. Fumigati</taxon>
    </lineage>
</organism>